<proteinExistence type="predicted"/>
<dbReference type="Proteomes" id="UP000000343">
    <property type="component" value="Chromosome"/>
</dbReference>
<organism evidence="2">
    <name type="scientific">Granulicella tundricola (strain ATCC BAA-1859 / DSM 23138 / MP5ACTX9)</name>
    <dbReference type="NCBI Taxonomy" id="1198114"/>
    <lineage>
        <taxon>Bacteria</taxon>
        <taxon>Pseudomonadati</taxon>
        <taxon>Acidobacteriota</taxon>
        <taxon>Terriglobia</taxon>
        <taxon>Terriglobales</taxon>
        <taxon>Acidobacteriaceae</taxon>
        <taxon>Granulicella</taxon>
    </lineage>
</organism>
<dbReference type="EMBL" id="CP002480">
    <property type="protein sequence ID" value="ADW69874.1"/>
    <property type="molecule type" value="Genomic_DNA"/>
</dbReference>
<evidence type="ECO:0000313" key="2">
    <source>
        <dbReference type="Proteomes" id="UP000000343"/>
    </source>
</evidence>
<dbReference type="KEGG" id="acm:AciX9_2851"/>
<evidence type="ECO:0000313" key="1">
    <source>
        <dbReference type="EMBL" id="ADW69874.1"/>
    </source>
</evidence>
<keyword evidence="2" id="KW-1185">Reference proteome</keyword>
<sequence length="87" mass="9418">MSLFRLQITLSGDDAGKLERLRTVLEGCRAVGSTMTSESPVDSLVFYTEAADSETNVSQFYTDLIHTAVDEDATVEILEMGLEQGAA</sequence>
<gene>
    <name evidence="1" type="ordered locus">AciX9_2851</name>
</gene>
<protein>
    <submittedName>
        <fullName evidence="1">Uncharacterized protein</fullName>
    </submittedName>
</protein>
<dbReference type="STRING" id="1198114.AciX9_2851"/>
<name>E8WYG8_GRATM</name>
<dbReference type="RefSeq" id="WP_013581189.1">
    <property type="nucleotide sequence ID" value="NC_015064.1"/>
</dbReference>
<accession>E8WYG8</accession>
<dbReference type="AlphaFoldDB" id="E8WYG8"/>
<dbReference type="PaxDb" id="1198114-AciX9_2851"/>
<reference evidence="2" key="1">
    <citation type="submission" date="2011-01" db="EMBL/GenBank/DDBJ databases">
        <title>Complete sequence of chromosome of Acidobacterium sp. MP5ACTX9.</title>
        <authorList>
            <consortium name="US DOE Joint Genome Institute"/>
            <person name="Lucas S."/>
            <person name="Copeland A."/>
            <person name="Lapidus A."/>
            <person name="Cheng J.-F."/>
            <person name="Goodwin L."/>
            <person name="Pitluck S."/>
            <person name="Teshima H."/>
            <person name="Detter J.C."/>
            <person name="Han C."/>
            <person name="Tapia R."/>
            <person name="Land M."/>
            <person name="Hauser L."/>
            <person name="Kyrpides N."/>
            <person name="Ivanova N."/>
            <person name="Ovchinnikova G."/>
            <person name="Pagani I."/>
            <person name="Rawat S.R."/>
            <person name="Mannisto M."/>
            <person name="Haggblom M.M."/>
            <person name="Woyke T."/>
        </authorList>
    </citation>
    <scope>NUCLEOTIDE SEQUENCE [LARGE SCALE GENOMIC DNA]</scope>
    <source>
        <strain evidence="2">MP5ACTX9</strain>
    </source>
</reference>
<dbReference type="HOGENOM" id="CLU_2478979_0_0_0"/>